<dbReference type="InterPro" id="IPR001763">
    <property type="entry name" value="Rhodanese-like_dom"/>
</dbReference>
<proteinExistence type="predicted"/>
<protein>
    <recommendedName>
        <fullName evidence="2">Rhodanese domain-containing protein</fullName>
    </recommendedName>
</protein>
<evidence type="ECO:0000313" key="4">
    <source>
        <dbReference type="Proteomes" id="UP001420932"/>
    </source>
</evidence>
<dbReference type="GO" id="GO:0071277">
    <property type="term" value="P:cellular response to calcium ion"/>
    <property type="evidence" value="ECO:0007669"/>
    <property type="project" value="InterPro"/>
</dbReference>
<keyword evidence="4" id="KW-1185">Reference proteome</keyword>
<reference evidence="3 4" key="1">
    <citation type="submission" date="2024-01" db="EMBL/GenBank/DDBJ databases">
        <title>Genome assemblies of Stephania.</title>
        <authorList>
            <person name="Yang L."/>
        </authorList>
    </citation>
    <scope>NUCLEOTIDE SEQUENCE [LARGE SCALE GENOMIC DNA]</scope>
    <source>
        <strain evidence="3">YNDBR</strain>
        <tissue evidence="3">Leaf</tissue>
    </source>
</reference>
<dbReference type="AlphaFoldDB" id="A0AAP0JJS0"/>
<dbReference type="GO" id="GO:0090333">
    <property type="term" value="P:regulation of stomatal closure"/>
    <property type="evidence" value="ECO:0007669"/>
    <property type="project" value="InterPro"/>
</dbReference>
<feature type="compositionally biased region" description="Low complexity" evidence="1">
    <location>
        <begin position="1"/>
        <end position="18"/>
    </location>
</feature>
<dbReference type="Gene3D" id="3.40.250.10">
    <property type="entry name" value="Rhodanese-like domain"/>
    <property type="match status" value="1"/>
</dbReference>
<feature type="region of interest" description="Disordered" evidence="1">
    <location>
        <begin position="1"/>
        <end position="32"/>
    </location>
</feature>
<accession>A0AAP0JJS0</accession>
<comment type="caution">
    <text evidence="3">The sequence shown here is derived from an EMBL/GenBank/DDBJ whole genome shotgun (WGS) entry which is preliminary data.</text>
</comment>
<evidence type="ECO:0000256" key="1">
    <source>
        <dbReference type="SAM" id="MobiDB-lite"/>
    </source>
</evidence>
<name>A0AAP0JJS0_9MAGN</name>
<gene>
    <name evidence="3" type="ORF">Syun_014537</name>
</gene>
<dbReference type="PROSITE" id="PS50206">
    <property type="entry name" value="RHODANESE_3"/>
    <property type="match status" value="1"/>
</dbReference>
<dbReference type="InterPro" id="IPR044690">
    <property type="entry name" value="CAS_plant"/>
</dbReference>
<sequence>MELALRASAAPSPASTSRSHPHKSYSLIKPTPPSTQFKPISVSLPTTSAALSLLALFTSPNDAKALAISKDQIMSSITQVESVIEQAQEAGSGVLGFSQRVFQVVIEALKPGVEAAVPVLKKAGDKALEIASPAVSEASKMAEEAMTSSGIDPDPVVETMASVAQQTTKVIDVAKSIAVSAVEIISSSEPVVIVDAVGAVFLTSLLLPPIWSVISYGLRGYKGTFLVSIQLPIICWKRILMKKMESFTAKDRAGNNRVPFRARIVGVMIRLEELPSKLRGIVRNSKKVEAEIIALKISYLKRISTRSYIVIMDSYCDTAKTVAKALTSLGLKNSWVLVGGFSGGKGWTQSRLGTDSYNVTFAEVLTPSRIIPAAVKSFSATSSTATAVQGSQKLLPGNNQ</sequence>
<dbReference type="Proteomes" id="UP001420932">
    <property type="component" value="Unassembled WGS sequence"/>
</dbReference>
<dbReference type="GO" id="GO:0009704">
    <property type="term" value="P:de-etiolation"/>
    <property type="evidence" value="ECO:0007669"/>
    <property type="project" value="InterPro"/>
</dbReference>
<evidence type="ECO:0000313" key="3">
    <source>
        <dbReference type="EMBL" id="KAK9135207.1"/>
    </source>
</evidence>
<dbReference type="InterPro" id="IPR036873">
    <property type="entry name" value="Rhodanese-like_dom_sf"/>
</dbReference>
<feature type="domain" description="Rhodanese" evidence="2">
    <location>
        <begin position="309"/>
        <end position="356"/>
    </location>
</feature>
<evidence type="ECO:0000259" key="2">
    <source>
        <dbReference type="PROSITE" id="PS50206"/>
    </source>
</evidence>
<dbReference type="EMBL" id="JBBNAF010000006">
    <property type="protein sequence ID" value="KAK9135207.1"/>
    <property type="molecule type" value="Genomic_DNA"/>
</dbReference>
<dbReference type="PANTHER" id="PTHR34209:SF1">
    <property type="entry name" value="CALCIUM SENSING RECEPTOR, CHLOROPLASTIC"/>
    <property type="match status" value="1"/>
</dbReference>
<organism evidence="3 4">
    <name type="scientific">Stephania yunnanensis</name>
    <dbReference type="NCBI Taxonomy" id="152371"/>
    <lineage>
        <taxon>Eukaryota</taxon>
        <taxon>Viridiplantae</taxon>
        <taxon>Streptophyta</taxon>
        <taxon>Embryophyta</taxon>
        <taxon>Tracheophyta</taxon>
        <taxon>Spermatophyta</taxon>
        <taxon>Magnoliopsida</taxon>
        <taxon>Ranunculales</taxon>
        <taxon>Menispermaceae</taxon>
        <taxon>Menispermoideae</taxon>
        <taxon>Cissampelideae</taxon>
        <taxon>Stephania</taxon>
    </lineage>
</organism>
<dbReference type="PANTHER" id="PTHR34209">
    <property type="entry name" value="RHODANESE/CELL CYCLE CONTROL PHOSPHATASE SUPERFAMILY PROTEIN"/>
    <property type="match status" value="1"/>
</dbReference>